<feature type="compositionally biased region" description="Polar residues" evidence="1">
    <location>
        <begin position="238"/>
        <end position="248"/>
    </location>
</feature>
<gene>
    <name evidence="2" type="ORF">Cgig2_025424</name>
</gene>
<name>A0A9Q1K0V1_9CARY</name>
<evidence type="ECO:0000313" key="3">
    <source>
        <dbReference type="Proteomes" id="UP001153076"/>
    </source>
</evidence>
<dbReference type="EMBL" id="JAKOGI010000478">
    <property type="protein sequence ID" value="KAJ8434454.1"/>
    <property type="molecule type" value="Genomic_DNA"/>
</dbReference>
<evidence type="ECO:0000313" key="2">
    <source>
        <dbReference type="EMBL" id="KAJ8434454.1"/>
    </source>
</evidence>
<evidence type="ECO:0000256" key="1">
    <source>
        <dbReference type="SAM" id="MobiDB-lite"/>
    </source>
</evidence>
<keyword evidence="3" id="KW-1185">Reference proteome</keyword>
<dbReference type="Proteomes" id="UP001153076">
    <property type="component" value="Unassembled WGS sequence"/>
</dbReference>
<reference evidence="2" key="1">
    <citation type="submission" date="2022-04" db="EMBL/GenBank/DDBJ databases">
        <title>Carnegiea gigantea Genome sequencing and assembly v2.</title>
        <authorList>
            <person name="Copetti D."/>
            <person name="Sanderson M.J."/>
            <person name="Burquez A."/>
            <person name="Wojciechowski M.F."/>
        </authorList>
    </citation>
    <scope>NUCLEOTIDE SEQUENCE</scope>
    <source>
        <strain evidence="2">SGP5-SGP5p</strain>
        <tissue evidence="2">Aerial part</tissue>
    </source>
</reference>
<proteinExistence type="predicted"/>
<comment type="caution">
    <text evidence="2">The sequence shown here is derived from an EMBL/GenBank/DDBJ whole genome shotgun (WGS) entry which is preliminary data.</text>
</comment>
<accession>A0A9Q1K0V1</accession>
<sequence>MADSITRQVSEQVKRAMEVAGLTKPLPPLKYPLIQEGETSHQPEGMSSLRPMEHSREIGAIGFLPGGKWACGCGARRLIRTRDNAVSVTASTPYATHSRQAAWLEEQEQTSQRLRFLRQEQEPAPPPPRDKEYFTEVVATIAGGYVEEITRSYASVTRLSSKALRLTFWWLMYPQPVTTMKRMEHSFINSETKHNSLQPMLKQKSKTNINKTGGRGLHVGFSIVLGRSPPQRPAYARPQSTGKPQNTGRPHMRLQGLARPYRGIRRCRSGLAGSHAPWLGPHQPQPSPADAVALSSRSRRPLGPPAASHSVSVSGDEPL</sequence>
<dbReference type="OrthoDB" id="1838564at2759"/>
<organism evidence="2 3">
    <name type="scientific">Carnegiea gigantea</name>
    <dbReference type="NCBI Taxonomy" id="171969"/>
    <lineage>
        <taxon>Eukaryota</taxon>
        <taxon>Viridiplantae</taxon>
        <taxon>Streptophyta</taxon>
        <taxon>Embryophyta</taxon>
        <taxon>Tracheophyta</taxon>
        <taxon>Spermatophyta</taxon>
        <taxon>Magnoliopsida</taxon>
        <taxon>eudicotyledons</taxon>
        <taxon>Gunneridae</taxon>
        <taxon>Pentapetalae</taxon>
        <taxon>Caryophyllales</taxon>
        <taxon>Cactineae</taxon>
        <taxon>Cactaceae</taxon>
        <taxon>Cactoideae</taxon>
        <taxon>Echinocereeae</taxon>
        <taxon>Carnegiea</taxon>
    </lineage>
</organism>
<feature type="region of interest" description="Disordered" evidence="1">
    <location>
        <begin position="274"/>
        <end position="319"/>
    </location>
</feature>
<protein>
    <submittedName>
        <fullName evidence="2">Uncharacterized protein</fullName>
    </submittedName>
</protein>
<dbReference type="AlphaFoldDB" id="A0A9Q1K0V1"/>
<feature type="region of interest" description="Disordered" evidence="1">
    <location>
        <begin position="227"/>
        <end position="261"/>
    </location>
</feature>